<dbReference type="EMBL" id="RBXX01000002">
    <property type="protein sequence ID" value="RKT87135.1"/>
    <property type="molecule type" value="Genomic_DNA"/>
</dbReference>
<dbReference type="GO" id="GO:0016787">
    <property type="term" value="F:hydrolase activity"/>
    <property type="evidence" value="ECO:0007669"/>
    <property type="project" value="UniProtKB-KW"/>
</dbReference>
<dbReference type="EMBL" id="FOUP01000002">
    <property type="protein sequence ID" value="SFN06830.1"/>
    <property type="molecule type" value="Genomic_DNA"/>
</dbReference>
<feature type="domain" description="AB hydrolase-1" evidence="2">
    <location>
        <begin position="19"/>
        <end position="242"/>
    </location>
</feature>
<dbReference type="InterPro" id="IPR000639">
    <property type="entry name" value="Epox_hydrolase-like"/>
</dbReference>
<dbReference type="STRING" id="455193.SAMN05421805_102463"/>
<dbReference type="Gene3D" id="3.40.50.1820">
    <property type="entry name" value="alpha/beta hydrolase"/>
    <property type="match status" value="1"/>
</dbReference>
<dbReference type="Proteomes" id="UP000270697">
    <property type="component" value="Unassembled WGS sequence"/>
</dbReference>
<dbReference type="AlphaFoldDB" id="A0A1I4W048"/>
<dbReference type="PRINTS" id="PR00412">
    <property type="entry name" value="EPOXHYDRLASE"/>
</dbReference>
<organism evidence="4 5">
    <name type="scientific">Saccharopolyspora antimicrobica</name>
    <dbReference type="NCBI Taxonomy" id="455193"/>
    <lineage>
        <taxon>Bacteria</taxon>
        <taxon>Bacillati</taxon>
        <taxon>Actinomycetota</taxon>
        <taxon>Actinomycetes</taxon>
        <taxon>Pseudonocardiales</taxon>
        <taxon>Pseudonocardiaceae</taxon>
        <taxon>Saccharopolyspora</taxon>
    </lineage>
</organism>
<dbReference type="InterPro" id="IPR029058">
    <property type="entry name" value="AB_hydrolase_fold"/>
</dbReference>
<keyword evidence="1" id="KW-0378">Hydrolase</keyword>
<evidence type="ECO:0000259" key="2">
    <source>
        <dbReference type="Pfam" id="PF00561"/>
    </source>
</evidence>
<name>A0A1I4W048_9PSEU</name>
<gene>
    <name evidence="3" type="ORF">ATL45_5525</name>
    <name evidence="4" type="ORF">SAMN05421805_102463</name>
</gene>
<proteinExistence type="predicted"/>
<accession>A0A1I4W048</accession>
<evidence type="ECO:0000313" key="5">
    <source>
        <dbReference type="Proteomes" id="UP000199398"/>
    </source>
</evidence>
<dbReference type="PANTHER" id="PTHR43798:SF31">
    <property type="entry name" value="AB HYDROLASE SUPERFAMILY PROTEIN YCLE"/>
    <property type="match status" value="1"/>
</dbReference>
<evidence type="ECO:0000256" key="1">
    <source>
        <dbReference type="ARBA" id="ARBA00022801"/>
    </source>
</evidence>
<evidence type="ECO:0000313" key="4">
    <source>
        <dbReference type="EMBL" id="SFN06830.1"/>
    </source>
</evidence>
<dbReference type="PRINTS" id="PR00111">
    <property type="entry name" value="ABHYDROLASE"/>
</dbReference>
<protein>
    <submittedName>
        <fullName evidence="4">Pimeloyl-ACP methyl ester carboxylesterase</fullName>
    </submittedName>
</protein>
<reference evidence="4 5" key="1">
    <citation type="submission" date="2016-10" db="EMBL/GenBank/DDBJ databases">
        <authorList>
            <person name="de Groot N.N."/>
        </authorList>
    </citation>
    <scope>NUCLEOTIDE SEQUENCE [LARGE SCALE GENOMIC DNA]</scope>
    <source>
        <strain evidence="4 5">CPCC 201259</strain>
    </source>
</reference>
<keyword evidence="6" id="KW-1185">Reference proteome</keyword>
<dbReference type="InterPro" id="IPR000073">
    <property type="entry name" value="AB_hydrolase_1"/>
</dbReference>
<evidence type="ECO:0000313" key="3">
    <source>
        <dbReference type="EMBL" id="RKT87135.1"/>
    </source>
</evidence>
<dbReference type="Proteomes" id="UP000199398">
    <property type="component" value="Unassembled WGS sequence"/>
</dbReference>
<dbReference type="SUPFAM" id="SSF53474">
    <property type="entry name" value="alpha/beta-Hydrolases"/>
    <property type="match status" value="1"/>
</dbReference>
<dbReference type="OrthoDB" id="63962at2"/>
<evidence type="ECO:0000313" key="6">
    <source>
        <dbReference type="Proteomes" id="UP000270697"/>
    </source>
</evidence>
<dbReference type="PANTHER" id="PTHR43798">
    <property type="entry name" value="MONOACYLGLYCEROL LIPASE"/>
    <property type="match status" value="1"/>
</dbReference>
<dbReference type="InterPro" id="IPR050266">
    <property type="entry name" value="AB_hydrolase_sf"/>
</dbReference>
<dbReference type="GO" id="GO:0016020">
    <property type="term" value="C:membrane"/>
    <property type="evidence" value="ECO:0007669"/>
    <property type="project" value="TreeGrafter"/>
</dbReference>
<sequence length="265" mass="27492">MIRRRVSDVDVLDAGKGTPLVLLHGIGGAAEAFHAQLTGLADAHRVIAWDAPGYGGSPDLPGEPELDAYADAVVSVLRGLDAEPAHLLGVSWGGVIATRVALKAPESLRSLVLADSSRGSGRTDRGRAAMSARVGELRRRGPAEFAALRSPRLAAPGADPAVVEQIVALMSRVRMPGYGNAARVMATTDHSAQLALITTPTLVVVGEQDQVTGVAESRALADGIPDARIVEIGGAGHAANQERPAEFNAAVREFLTEIDTRGGVL</sequence>
<dbReference type="RefSeq" id="WP_093149234.1">
    <property type="nucleotide sequence ID" value="NZ_FOUP01000002.1"/>
</dbReference>
<dbReference type="Pfam" id="PF00561">
    <property type="entry name" value="Abhydrolase_1"/>
    <property type="match status" value="1"/>
</dbReference>
<reference evidence="3 6" key="2">
    <citation type="submission" date="2018-10" db="EMBL/GenBank/DDBJ databases">
        <title>Sequencing the genomes of 1000 actinobacteria strains.</title>
        <authorList>
            <person name="Klenk H.-P."/>
        </authorList>
    </citation>
    <scope>NUCLEOTIDE SEQUENCE [LARGE SCALE GENOMIC DNA]</scope>
    <source>
        <strain evidence="3 6">DSM 45119</strain>
    </source>
</reference>